<sequence>MSLFPAYSNQIADESKLDENVENQDEERKEPQWLRNSSYQQISVCLHSLAESDIWTDSDEEPAEVSIVEETIDLTKGPAGDQTDVKAIRGKKRKRKKFKVIHEKSRPCQYESKVENVYFEERTLNRMFCTLETLESGLRPRYKKSDKRLGVNFKHRFRDKHFQRYHMNTLDVPKKLLKANKIPKLDEDDVKETNEIDQSAKYKLQNEQKMVVEGFNKKLAEYPKDISTWLEYVAFQDQIAEFSPFYSKEKNLKQLMNQKKLSIVEKALAANRDSIELLRMKLTLMSEILPADQFSDEIEAMVQRDPKNILLWQALITLVQTSCALCKISRVLGFYVKCFPILKQRSRSDPKSYDQQVLGLLYRCLTFLRHAGLWEQMWEIIRLNFCLNLALDHEMLKNVATIDEKTLMDMEEVILTSQLPLDQLWLRVESLRETCHWTGIDPKTVDINLIGDDRRLVSAEETNDFIYPTISRDSNFRIVILFLLCLKVPLLPCRHSSLKDFNLDDLYWSVDSIESVLPMIYPSITTGGVDERLSNETVISQLLEGKLISGPQFLKYHPAQEKFLDFIRSVFELVSHALPTPQRNSILVWWLKFERLLVFISKSDSLKDKSKNKKLKSMLKSFLKRAENRNNLHFYREFALIEYELGSVEGSIQLLKTIIQSQDAKSLETNDIVALFSLYKTVFGILLSDESNGVFDQNTFDSLIETLKNDLRICFSHTSSTSVQEMLYNEVLKFLTNPVTDEKEDEFILPNIFCDLLMCHAYLTYHADKEDLNDILGLFEKCLMHTEKCPRLQERLYETKILFLQFCQSKDESVSNHLPLAVSEALEKFPNNFFFLPLNALIVNELPHWKIKTKSKKLSVWSTLATCLAGRARITYYKNLGYDEALSATVNKMLACHRIFSKTPEVQSCPLVWRFYMLLLRDSDLCEKKGEEVYYEAVSQCPWARNVYISAAEIAPQILSQIQDLIKEKELRLHVTPEELEILRE</sequence>
<gene>
    <name evidence="1" type="ORF">QAD02_010971</name>
</gene>
<evidence type="ECO:0000313" key="1">
    <source>
        <dbReference type="EMBL" id="KAJ8675185.1"/>
    </source>
</evidence>
<dbReference type="EMBL" id="CM056742">
    <property type="protein sequence ID" value="KAJ8675185.1"/>
    <property type="molecule type" value="Genomic_DNA"/>
</dbReference>
<evidence type="ECO:0000313" key="2">
    <source>
        <dbReference type="Proteomes" id="UP001239111"/>
    </source>
</evidence>
<dbReference type="Proteomes" id="UP001239111">
    <property type="component" value="Chromosome 2"/>
</dbReference>
<keyword evidence="2" id="KW-1185">Reference proteome</keyword>
<protein>
    <submittedName>
        <fullName evidence="1">Uncharacterized protein</fullName>
    </submittedName>
</protein>
<reference evidence="1" key="1">
    <citation type="submission" date="2023-04" db="EMBL/GenBank/DDBJ databases">
        <title>A chromosome-level genome assembly of the parasitoid wasp Eretmocerus hayati.</title>
        <authorList>
            <person name="Zhong Y."/>
            <person name="Liu S."/>
            <person name="Liu Y."/>
        </authorList>
    </citation>
    <scope>NUCLEOTIDE SEQUENCE</scope>
    <source>
        <strain evidence="1">ZJU_SS_LIU_2023</strain>
    </source>
</reference>
<accession>A0ACC2NVG1</accession>
<name>A0ACC2NVG1_9HYME</name>
<organism evidence="1 2">
    <name type="scientific">Eretmocerus hayati</name>
    <dbReference type="NCBI Taxonomy" id="131215"/>
    <lineage>
        <taxon>Eukaryota</taxon>
        <taxon>Metazoa</taxon>
        <taxon>Ecdysozoa</taxon>
        <taxon>Arthropoda</taxon>
        <taxon>Hexapoda</taxon>
        <taxon>Insecta</taxon>
        <taxon>Pterygota</taxon>
        <taxon>Neoptera</taxon>
        <taxon>Endopterygota</taxon>
        <taxon>Hymenoptera</taxon>
        <taxon>Apocrita</taxon>
        <taxon>Proctotrupomorpha</taxon>
        <taxon>Chalcidoidea</taxon>
        <taxon>Aphelinidae</taxon>
        <taxon>Aphelininae</taxon>
        <taxon>Eretmocerus</taxon>
    </lineage>
</organism>
<proteinExistence type="predicted"/>
<comment type="caution">
    <text evidence="1">The sequence shown here is derived from an EMBL/GenBank/DDBJ whole genome shotgun (WGS) entry which is preliminary data.</text>
</comment>